<feature type="compositionally biased region" description="Basic and acidic residues" evidence="7">
    <location>
        <begin position="37"/>
        <end position="51"/>
    </location>
</feature>
<dbReference type="PANTHER" id="PTHR31845">
    <property type="entry name" value="FINGER DOMAIN PROTEIN, PUTATIVE-RELATED"/>
    <property type="match status" value="1"/>
</dbReference>
<evidence type="ECO:0000259" key="8">
    <source>
        <dbReference type="PROSITE" id="PS50048"/>
    </source>
</evidence>
<feature type="compositionally biased region" description="Polar residues" evidence="7">
    <location>
        <begin position="1"/>
        <end position="10"/>
    </location>
</feature>
<dbReference type="Proteomes" id="UP001355207">
    <property type="component" value="Chromosome 7"/>
</dbReference>
<dbReference type="InterPro" id="IPR036864">
    <property type="entry name" value="Zn2-C6_fun-type_DNA-bd_sf"/>
</dbReference>
<dbReference type="SUPFAM" id="SSF57701">
    <property type="entry name" value="Zn2/Cys6 DNA-binding domain"/>
    <property type="match status" value="1"/>
</dbReference>
<dbReference type="InterPro" id="IPR051089">
    <property type="entry name" value="prtT"/>
</dbReference>
<keyword evidence="2" id="KW-0479">Metal-binding</keyword>
<keyword evidence="5" id="KW-0804">Transcription</keyword>
<dbReference type="GO" id="GO:0000981">
    <property type="term" value="F:DNA-binding transcription factor activity, RNA polymerase II-specific"/>
    <property type="evidence" value="ECO:0007669"/>
    <property type="project" value="InterPro"/>
</dbReference>
<evidence type="ECO:0000313" key="9">
    <source>
        <dbReference type="EMBL" id="WWC90316.1"/>
    </source>
</evidence>
<dbReference type="Gene3D" id="4.10.240.10">
    <property type="entry name" value="Zn(2)-C6 fungal-type DNA-binding domain"/>
    <property type="match status" value="1"/>
</dbReference>
<dbReference type="PANTHER" id="PTHR31845:SF17">
    <property type="entry name" value="ZN(II)2CYS6 TRANSCRIPTION FACTOR (EUROFUNG)"/>
    <property type="match status" value="1"/>
</dbReference>
<feature type="compositionally biased region" description="Acidic residues" evidence="7">
    <location>
        <begin position="25"/>
        <end position="36"/>
    </location>
</feature>
<keyword evidence="6" id="KW-0539">Nucleus</keyword>
<dbReference type="PROSITE" id="PS00463">
    <property type="entry name" value="ZN2_CY6_FUNGAL_1"/>
    <property type="match status" value="1"/>
</dbReference>
<evidence type="ECO:0000256" key="1">
    <source>
        <dbReference type="ARBA" id="ARBA00004123"/>
    </source>
</evidence>
<dbReference type="AlphaFoldDB" id="A0AAX4JY24"/>
<feature type="region of interest" description="Disordered" evidence="7">
    <location>
        <begin position="775"/>
        <end position="829"/>
    </location>
</feature>
<dbReference type="Pfam" id="PF04082">
    <property type="entry name" value="Fungal_trans"/>
    <property type="match status" value="1"/>
</dbReference>
<sequence>MQHTQYTDISSIKRPYHETDLNQPEPDDQQEQDEDNDNPKKRLGKVDRGREACNECRRHKIRCHPHPDDPQHLFPCSRCERMNLGCEFSKHNRGRKRKRPLPLLAGVTIPQDQPQPHAGPSSTNAQSNTINDRSRKQHDNTPPQTFGDPRFPFISNDPEPRSQAHHHSNSTTNEDDYRQPKQMSLRHMVGEESSDDASSEEGDRSKQAFNRSAHVGGISSGNVGDANKKSSNKGKAPTRGPELVDDPIRAGFVDETEARALFHLFMTHHNGYLPMMDATIHTHDYVRERSSFLYTAILCVTSRYLSSLSTHTTDGQNISPESAQSVHQQILVLARDLMTWAFAEAIISIDVLRAMVILTMFKEPNDDKAGYHLNRAILLGKELNLGRIPSAVEMNRLNEDEHRSLRMKQRVWLCLFIANSIFNMQFQQPMLIPPSDPLVATAHHWLKRARPDTLLRDTGLVSSVELRAKFLKYRDLLTGSIPNEPAYGSALSLSMLTRTMNQDWDVSCEAWIRDIIDVGGTSSHINKPRVWTSALRLNLNLLIVNQILRLPPQDQLDIGSPSSIPAFNHCLNAATTVLLRLETLDRTQLTFASDTFLHFALYAATLLSTLCRGQHPYKFETPEIEHCRKLITKVADALDTASAYPSDSPTLHAWYLRRLVQLLPAPPTHTPVQIGPPLSVSSSDIPLPSPHTAMSTNPPIDPMLQNVPTSMPVDPALTTVIGNELDFFLGDFPWIGLGLDATISNTNGQSIGSQQNQDHQWSSGDFIGMFGNHNSNPDNNHSAHFGNHLPSSNNYPNHLPNSVPPYGSHGLASSGQLPPNMSYGGGGNNHNQMSMGMNIGMGMNSGMGGMNFGHVV</sequence>
<dbReference type="CDD" id="cd00067">
    <property type="entry name" value="GAL4"/>
    <property type="match status" value="1"/>
</dbReference>
<protein>
    <recommendedName>
        <fullName evidence="8">Zn(2)-C6 fungal-type domain-containing protein</fullName>
    </recommendedName>
</protein>
<dbReference type="GO" id="GO:0008270">
    <property type="term" value="F:zinc ion binding"/>
    <property type="evidence" value="ECO:0007669"/>
    <property type="project" value="InterPro"/>
</dbReference>
<keyword evidence="4" id="KW-0238">DNA-binding</keyword>
<dbReference type="EMBL" id="CP144104">
    <property type="protein sequence ID" value="WWC90316.1"/>
    <property type="molecule type" value="Genomic_DNA"/>
</dbReference>
<keyword evidence="10" id="KW-1185">Reference proteome</keyword>
<evidence type="ECO:0000256" key="5">
    <source>
        <dbReference type="ARBA" id="ARBA00023163"/>
    </source>
</evidence>
<feature type="domain" description="Zn(2)-C6 fungal-type" evidence="8">
    <location>
        <begin position="52"/>
        <end position="88"/>
    </location>
</feature>
<evidence type="ECO:0000313" key="10">
    <source>
        <dbReference type="Proteomes" id="UP001355207"/>
    </source>
</evidence>
<keyword evidence="3" id="KW-0805">Transcription regulation</keyword>
<comment type="subcellular location">
    <subcellularLocation>
        <location evidence="1">Nucleus</location>
    </subcellularLocation>
</comment>
<dbReference type="GO" id="GO:0006351">
    <property type="term" value="P:DNA-templated transcription"/>
    <property type="evidence" value="ECO:0007669"/>
    <property type="project" value="InterPro"/>
</dbReference>
<dbReference type="InterPro" id="IPR001138">
    <property type="entry name" value="Zn2Cys6_DnaBD"/>
</dbReference>
<feature type="compositionally biased region" description="Polar residues" evidence="7">
    <location>
        <begin position="789"/>
        <end position="800"/>
    </location>
</feature>
<dbReference type="CDD" id="cd12148">
    <property type="entry name" value="fungal_TF_MHR"/>
    <property type="match status" value="1"/>
</dbReference>
<dbReference type="InterPro" id="IPR007219">
    <property type="entry name" value="XnlR_reg_dom"/>
</dbReference>
<feature type="compositionally biased region" description="Polar residues" evidence="7">
    <location>
        <begin position="110"/>
        <end position="131"/>
    </location>
</feature>
<evidence type="ECO:0000256" key="6">
    <source>
        <dbReference type="ARBA" id="ARBA00023242"/>
    </source>
</evidence>
<evidence type="ECO:0000256" key="4">
    <source>
        <dbReference type="ARBA" id="ARBA00023125"/>
    </source>
</evidence>
<feature type="region of interest" description="Disordered" evidence="7">
    <location>
        <begin position="212"/>
        <end position="246"/>
    </location>
</feature>
<evidence type="ECO:0000256" key="7">
    <source>
        <dbReference type="SAM" id="MobiDB-lite"/>
    </source>
</evidence>
<dbReference type="SMART" id="SM00066">
    <property type="entry name" value="GAL4"/>
    <property type="match status" value="1"/>
</dbReference>
<feature type="region of interest" description="Disordered" evidence="7">
    <location>
        <begin position="1"/>
        <end position="51"/>
    </location>
</feature>
<dbReference type="RefSeq" id="XP_066077079.1">
    <property type="nucleotide sequence ID" value="XM_066220982.1"/>
</dbReference>
<name>A0AAX4JY24_9TREE</name>
<evidence type="ECO:0000256" key="3">
    <source>
        <dbReference type="ARBA" id="ARBA00023015"/>
    </source>
</evidence>
<proteinExistence type="predicted"/>
<feature type="region of interest" description="Disordered" evidence="7">
    <location>
        <begin position="107"/>
        <end position="178"/>
    </location>
</feature>
<reference evidence="9 10" key="1">
    <citation type="submission" date="2024-01" db="EMBL/GenBank/DDBJ databases">
        <title>Comparative genomics of Cryptococcus and Kwoniella reveals pathogenesis evolution and contrasting modes of karyotype evolution via chromosome fusion or intercentromeric recombination.</title>
        <authorList>
            <person name="Coelho M.A."/>
            <person name="David-Palma M."/>
            <person name="Shea T."/>
            <person name="Bowers K."/>
            <person name="McGinley-Smith S."/>
            <person name="Mohammad A.W."/>
            <person name="Gnirke A."/>
            <person name="Yurkov A.M."/>
            <person name="Nowrousian M."/>
            <person name="Sun S."/>
            <person name="Cuomo C.A."/>
            <person name="Heitman J."/>
        </authorList>
    </citation>
    <scope>NUCLEOTIDE SEQUENCE [LARGE SCALE GENOMIC DNA]</scope>
    <source>
        <strain evidence="9 10">CBS 6074</strain>
    </source>
</reference>
<dbReference type="GeneID" id="91095919"/>
<evidence type="ECO:0000256" key="2">
    <source>
        <dbReference type="ARBA" id="ARBA00022723"/>
    </source>
</evidence>
<dbReference type="GO" id="GO:0005634">
    <property type="term" value="C:nucleus"/>
    <property type="evidence" value="ECO:0007669"/>
    <property type="project" value="UniProtKB-SubCell"/>
</dbReference>
<organism evidence="9 10">
    <name type="scientific">Kwoniella dendrophila CBS 6074</name>
    <dbReference type="NCBI Taxonomy" id="1295534"/>
    <lineage>
        <taxon>Eukaryota</taxon>
        <taxon>Fungi</taxon>
        <taxon>Dikarya</taxon>
        <taxon>Basidiomycota</taxon>
        <taxon>Agaricomycotina</taxon>
        <taxon>Tremellomycetes</taxon>
        <taxon>Tremellales</taxon>
        <taxon>Cryptococcaceae</taxon>
        <taxon>Kwoniella</taxon>
    </lineage>
</organism>
<dbReference type="GO" id="GO:0000976">
    <property type="term" value="F:transcription cis-regulatory region binding"/>
    <property type="evidence" value="ECO:0007669"/>
    <property type="project" value="TreeGrafter"/>
</dbReference>
<dbReference type="PROSITE" id="PS50048">
    <property type="entry name" value="ZN2_CY6_FUNGAL_2"/>
    <property type="match status" value="1"/>
</dbReference>
<gene>
    <name evidence="9" type="ORF">L201_005249</name>
</gene>
<accession>A0AAX4JY24</accession>
<dbReference type="Pfam" id="PF00172">
    <property type="entry name" value="Zn_clus"/>
    <property type="match status" value="1"/>
</dbReference>